<keyword evidence="3 6" id="KW-0812">Transmembrane</keyword>
<dbReference type="InterPro" id="IPR036259">
    <property type="entry name" value="MFS_trans_sf"/>
</dbReference>
<comment type="caution">
    <text evidence="7">The sequence shown here is derived from an EMBL/GenBank/DDBJ whole genome shotgun (WGS) entry which is preliminary data.</text>
</comment>
<dbReference type="EMBL" id="JAAKZW010000085">
    <property type="protein sequence ID" value="NGO78028.1"/>
    <property type="molecule type" value="Genomic_DNA"/>
</dbReference>
<dbReference type="Gene3D" id="1.20.1250.20">
    <property type="entry name" value="MFS general substrate transporter like domains"/>
    <property type="match status" value="1"/>
</dbReference>
<dbReference type="Pfam" id="PF07690">
    <property type="entry name" value="MFS_1"/>
    <property type="match status" value="1"/>
</dbReference>
<feature type="transmembrane region" description="Helical" evidence="6">
    <location>
        <begin position="140"/>
        <end position="163"/>
    </location>
</feature>
<gene>
    <name evidence="7" type="ORF">G6045_20520</name>
</gene>
<evidence type="ECO:0000256" key="1">
    <source>
        <dbReference type="ARBA" id="ARBA00004651"/>
    </source>
</evidence>
<comment type="subcellular location">
    <subcellularLocation>
        <location evidence="1">Cell membrane</location>
        <topology evidence="1">Multi-pass membrane protein</topology>
    </subcellularLocation>
</comment>
<feature type="transmembrane region" description="Helical" evidence="6">
    <location>
        <begin position="50"/>
        <end position="70"/>
    </location>
</feature>
<feature type="transmembrane region" description="Helical" evidence="6">
    <location>
        <begin position="298"/>
        <end position="315"/>
    </location>
</feature>
<keyword evidence="4 6" id="KW-1133">Transmembrane helix</keyword>
<protein>
    <submittedName>
        <fullName evidence="7">MFS transporter</fullName>
    </submittedName>
</protein>
<evidence type="ECO:0000256" key="4">
    <source>
        <dbReference type="ARBA" id="ARBA00022989"/>
    </source>
</evidence>
<evidence type="ECO:0000256" key="2">
    <source>
        <dbReference type="ARBA" id="ARBA00022475"/>
    </source>
</evidence>
<feature type="transmembrane region" description="Helical" evidence="6">
    <location>
        <begin position="335"/>
        <end position="355"/>
    </location>
</feature>
<sequence length="403" mass="41509">MRTYRDLFATPEFTPLFLASAGHVAGQTMSGLALGTLVHAATGSPLLTALAMFGPSLAQVLGATLLLSAADRLPPRAAMTGLALLFAAGTAVQALPGMPVWGTFAVLLVLGMVGALGGGVRYGLVNEVLPRDGYVLGRSLLNMCAGTMQIAGFALGGLLVVTLSARGTLLVGAGLYLVSAASARFGLSRRPARAQGRPSVAQTWRTNALLWSDRSRRRVYLALWVPNGLMVGAESLFVSYAPSQAGLLFACAAGGMLLGDILVGRFVPTAWRRRLGVPLLLLLAAPYLLFALHPAVPVALVLAALASVGFAASLVQQERLMSLTPHELSGHALGLHTSGMLTMQGVAATLAGTLAQLTSPAAAITVMGCLSLTVTLTLARGLRATDDRAAATVPTRTVADHSS</sequence>
<feature type="transmembrane region" description="Helical" evidence="6">
    <location>
        <begin position="246"/>
        <end position="263"/>
    </location>
</feature>
<feature type="transmembrane region" description="Helical" evidence="6">
    <location>
        <begin position="77"/>
        <end position="95"/>
    </location>
</feature>
<dbReference type="GO" id="GO:0005886">
    <property type="term" value="C:plasma membrane"/>
    <property type="evidence" value="ECO:0007669"/>
    <property type="project" value="UniProtKB-SubCell"/>
</dbReference>
<evidence type="ECO:0000256" key="6">
    <source>
        <dbReference type="SAM" id="Phobius"/>
    </source>
</evidence>
<feature type="transmembrane region" description="Helical" evidence="6">
    <location>
        <begin position="275"/>
        <end position="292"/>
    </location>
</feature>
<dbReference type="Proteomes" id="UP000481109">
    <property type="component" value="Unassembled WGS sequence"/>
</dbReference>
<feature type="transmembrane region" description="Helical" evidence="6">
    <location>
        <begin position="101"/>
        <end position="120"/>
    </location>
</feature>
<keyword evidence="2" id="KW-1003">Cell membrane</keyword>
<feature type="transmembrane region" description="Helical" evidence="6">
    <location>
        <begin position="219"/>
        <end position="240"/>
    </location>
</feature>
<evidence type="ECO:0000313" key="7">
    <source>
        <dbReference type="EMBL" id="NGO78028.1"/>
    </source>
</evidence>
<feature type="transmembrane region" description="Helical" evidence="6">
    <location>
        <begin position="169"/>
        <end position="187"/>
    </location>
</feature>
<organism evidence="7 8">
    <name type="scientific">Streptomyces mesophilus</name>
    <dbReference type="NCBI Taxonomy" id="1775132"/>
    <lineage>
        <taxon>Bacteria</taxon>
        <taxon>Bacillati</taxon>
        <taxon>Actinomycetota</taxon>
        <taxon>Actinomycetes</taxon>
        <taxon>Kitasatosporales</taxon>
        <taxon>Streptomycetaceae</taxon>
        <taxon>Streptomyces</taxon>
    </lineage>
</organism>
<evidence type="ECO:0000313" key="8">
    <source>
        <dbReference type="Proteomes" id="UP000481109"/>
    </source>
</evidence>
<evidence type="ECO:0000256" key="5">
    <source>
        <dbReference type="ARBA" id="ARBA00023136"/>
    </source>
</evidence>
<dbReference type="SUPFAM" id="SSF103473">
    <property type="entry name" value="MFS general substrate transporter"/>
    <property type="match status" value="1"/>
</dbReference>
<dbReference type="RefSeq" id="WP_165333485.1">
    <property type="nucleotide sequence ID" value="NZ_JAAKZW010000085.1"/>
</dbReference>
<dbReference type="InterPro" id="IPR011701">
    <property type="entry name" value="MFS"/>
</dbReference>
<accession>A0A6G4XKS9</accession>
<keyword evidence="5 6" id="KW-0472">Membrane</keyword>
<evidence type="ECO:0000256" key="3">
    <source>
        <dbReference type="ARBA" id="ARBA00022692"/>
    </source>
</evidence>
<dbReference type="GO" id="GO:0022857">
    <property type="term" value="F:transmembrane transporter activity"/>
    <property type="evidence" value="ECO:0007669"/>
    <property type="project" value="InterPro"/>
</dbReference>
<dbReference type="AlphaFoldDB" id="A0A6G4XKS9"/>
<proteinExistence type="predicted"/>
<feature type="transmembrane region" description="Helical" evidence="6">
    <location>
        <begin position="361"/>
        <end position="379"/>
    </location>
</feature>
<dbReference type="PANTHER" id="PTHR23513">
    <property type="entry name" value="INTEGRAL MEMBRANE EFFLUX PROTEIN-RELATED"/>
    <property type="match status" value="1"/>
</dbReference>
<dbReference type="PANTHER" id="PTHR23513:SF11">
    <property type="entry name" value="STAPHYLOFERRIN A TRANSPORTER"/>
    <property type="match status" value="1"/>
</dbReference>
<name>A0A6G4XKS9_9ACTN</name>
<keyword evidence="8" id="KW-1185">Reference proteome</keyword>
<reference evidence="7 8" key="1">
    <citation type="submission" date="2020-02" db="EMBL/GenBank/DDBJ databases">
        <title>Whole-genome analyses of novel actinobacteria.</title>
        <authorList>
            <person name="Sahin N."/>
            <person name="Tokatli A."/>
        </authorList>
    </citation>
    <scope>NUCLEOTIDE SEQUENCE [LARGE SCALE GENOMIC DNA]</scope>
    <source>
        <strain evidence="7 8">YC504</strain>
    </source>
</reference>
<dbReference type="CDD" id="cd06173">
    <property type="entry name" value="MFS_MefA_like"/>
    <property type="match status" value="1"/>
</dbReference>